<evidence type="ECO:0000256" key="4">
    <source>
        <dbReference type="ARBA" id="ARBA00022801"/>
    </source>
</evidence>
<reference evidence="12 13" key="1">
    <citation type="submission" date="2018-06" db="EMBL/GenBank/DDBJ databases">
        <title>Genomic Encyclopedia of Type Strains, Phase IV (KMG-IV): sequencing the most valuable type-strain genomes for metagenomic binning, comparative biology and taxonomic classification.</title>
        <authorList>
            <person name="Goeker M."/>
        </authorList>
    </citation>
    <scope>NUCLEOTIDE SEQUENCE [LARGE SCALE GENOMIC DNA]</scope>
    <source>
        <strain evidence="12 13">DSM 15140</strain>
    </source>
</reference>
<proteinExistence type="inferred from homology"/>
<dbReference type="Proteomes" id="UP000252254">
    <property type="component" value="Unassembled WGS sequence"/>
</dbReference>
<dbReference type="SUPFAM" id="SSF75005">
    <property type="entry name" value="Arabinanase/levansucrase/invertase"/>
    <property type="match status" value="1"/>
</dbReference>
<dbReference type="PANTHER" id="PTHR43301:SF3">
    <property type="entry name" value="ARABINAN ENDO-1,5-ALPHA-L-ARABINOSIDASE A-RELATED"/>
    <property type="match status" value="1"/>
</dbReference>
<keyword evidence="4" id="KW-0378">Hydrolase</keyword>
<keyword evidence="5" id="KW-1015">Disulfide bond</keyword>
<evidence type="ECO:0000256" key="5">
    <source>
        <dbReference type="ARBA" id="ARBA00023157"/>
    </source>
</evidence>
<feature type="site" description="Important for catalytic activity, responsible for pKa modulation of the active site Glu and correct orientation of both the proton donor and substrate" evidence="8">
    <location>
        <position position="231"/>
    </location>
</feature>
<keyword evidence="10" id="KW-0472">Membrane</keyword>
<name>A0A366EEZ6_9BACI</name>
<dbReference type="InterPro" id="IPR046780">
    <property type="entry name" value="aBig_2"/>
</dbReference>
<accession>A0A366EEZ6</accession>
<dbReference type="GO" id="GO:0005975">
    <property type="term" value="P:carbohydrate metabolic process"/>
    <property type="evidence" value="ECO:0007669"/>
    <property type="project" value="InterPro"/>
</dbReference>
<comment type="caution">
    <text evidence="12">The sequence shown here is derived from an EMBL/GenBank/DDBJ whole genome shotgun (WGS) entry which is preliminary data.</text>
</comment>
<dbReference type="RefSeq" id="WP_113866951.1">
    <property type="nucleotide sequence ID" value="NZ_BAABQN010000002.1"/>
</dbReference>
<dbReference type="STRING" id="200904.GCA_900168775_00333"/>
<comment type="similarity">
    <text evidence="2">Belongs to the glycosyl hydrolase 43 family.</text>
</comment>
<dbReference type="Pfam" id="PF04616">
    <property type="entry name" value="Glyco_hydro_43"/>
    <property type="match status" value="1"/>
</dbReference>
<gene>
    <name evidence="12" type="ORF">DES48_10261</name>
</gene>
<dbReference type="CDD" id="cd18832">
    <property type="entry name" value="GH43_GsAbnA-like"/>
    <property type="match status" value="1"/>
</dbReference>
<feature type="transmembrane region" description="Helical" evidence="10">
    <location>
        <begin position="916"/>
        <end position="937"/>
    </location>
</feature>
<keyword evidence="6" id="KW-0326">Glycosidase</keyword>
<dbReference type="InterPro" id="IPR006558">
    <property type="entry name" value="LamG-like"/>
</dbReference>
<feature type="active site" description="Proton donor" evidence="7">
    <location>
        <position position="297"/>
    </location>
</feature>
<evidence type="ECO:0000313" key="12">
    <source>
        <dbReference type="EMBL" id="RBP00300.1"/>
    </source>
</evidence>
<evidence type="ECO:0000313" key="13">
    <source>
        <dbReference type="Proteomes" id="UP000252254"/>
    </source>
</evidence>
<dbReference type="SMART" id="SM00560">
    <property type="entry name" value="LamGL"/>
    <property type="match status" value="1"/>
</dbReference>
<dbReference type="Gene3D" id="2.115.10.20">
    <property type="entry name" value="Glycosyl hydrolase domain, family 43"/>
    <property type="match status" value="1"/>
</dbReference>
<evidence type="ECO:0000256" key="9">
    <source>
        <dbReference type="SAM" id="MobiDB-lite"/>
    </source>
</evidence>
<keyword evidence="13" id="KW-1185">Reference proteome</keyword>
<evidence type="ECO:0000256" key="8">
    <source>
        <dbReference type="PIRSR" id="PIRSR606710-2"/>
    </source>
</evidence>
<dbReference type="InterPro" id="IPR050727">
    <property type="entry name" value="GH43_arabinanases"/>
</dbReference>
<evidence type="ECO:0000256" key="3">
    <source>
        <dbReference type="ARBA" id="ARBA00022729"/>
    </source>
</evidence>
<dbReference type="InterPro" id="IPR023296">
    <property type="entry name" value="Glyco_hydro_beta-prop_sf"/>
</dbReference>
<evidence type="ECO:0000259" key="11">
    <source>
        <dbReference type="SMART" id="SM00560"/>
    </source>
</evidence>
<evidence type="ECO:0000256" key="6">
    <source>
        <dbReference type="ARBA" id="ARBA00023295"/>
    </source>
</evidence>
<dbReference type="NCBIfam" id="TIGR01167">
    <property type="entry name" value="LPXTG_anchor"/>
    <property type="match status" value="1"/>
</dbReference>
<dbReference type="SUPFAM" id="SSF49899">
    <property type="entry name" value="Concanavalin A-like lectins/glucanases"/>
    <property type="match status" value="1"/>
</dbReference>
<dbReference type="GO" id="GO:0004553">
    <property type="term" value="F:hydrolase activity, hydrolyzing O-glycosyl compounds"/>
    <property type="evidence" value="ECO:0007669"/>
    <property type="project" value="InterPro"/>
</dbReference>
<dbReference type="AlphaFoldDB" id="A0A366EEZ6"/>
<feature type="active site" description="Proton acceptor" evidence="7">
    <location>
        <position position="46"/>
    </location>
</feature>
<dbReference type="InterPro" id="IPR013320">
    <property type="entry name" value="ConA-like_dom_sf"/>
</dbReference>
<dbReference type="Pfam" id="PF20578">
    <property type="entry name" value="aBig_2"/>
    <property type="match status" value="1"/>
</dbReference>
<feature type="compositionally biased region" description="Acidic residues" evidence="9">
    <location>
        <begin position="856"/>
        <end position="883"/>
    </location>
</feature>
<keyword evidence="3" id="KW-0732">Signal</keyword>
<keyword evidence="10" id="KW-0812">Transmembrane</keyword>
<sequence length="944" mass="104111">MHLIRKRLILLLFIAVLFLPITLYGEGNEVMAEPETPTFENASVHDPSIIQDRDSGMYYVFGSHIAAAKSENLINWNNFTNGYKTPGNTLYGNLSENLAASFEWAGEDDADSSGGFAVWAPDVFWNKDYVNEDGSKGAYMIYYSVSSTYIRSAIGVAVSQDIEGPYKYVDTIMYSGFHNEEAYDANSDVNKHWENTNLSDLIEEGVIDEVNPDWFTEEGAYNNSLYTNAIDANILYDENGKLWMTYGSWSGGTFVLELDKETGLPIYPGEDGQTSDGRMIDRYFGTKIAGGYGRSGEGTYAVYDEATGYYYLYITYGGLASDGGYQIRQFRSENIDGPYVDAAGNQAVFPESFDMGVGNFPGNDDHKQIGNKMIGNFLFERALGEAGEGIGTGYVSPGHNSYLIDDDLGKEFLVTHTRFPQQGEMHEVRVHQTFKNSNNWPVPTPYRYAGETIKPVDEATITGDYKYINHGKEITGDITTSSWISFNKDGSISGAVTGTWRKYDDYRAEVNVDGETYDGVFIKQWDPTAEAWAMTFSAMSGDGVVIWGSHAVNGSDQDIIDGIKQELSERFADPVISDIALPTTGTKGATITWESAQPAIIATDGTVNRPTGEDATVDMTATILLGEMKEEVTIPITVKAAKEGKLTAWYNFDDGLGDQSGNQEDATVTGNRIDNEGGEITFAEGKTGKASQFDGNTGLRLADGLISDDSYSISLWVNPEELTEYSTTFFGARTENNWISFVPETSWGNTMVWSHNGDDWYDVATDSTIPVNQWSHLALTVDDGTATFYINGEERFTGEDFPNIFTSVDGAFSLGVNYWDTPFKGLMDEVRVYDGVALPSDEITMLYENPGGPAEQPEEEAGEEGPSDEELPDETIVDEEDSSGSDSTIGEMGGQTDNQQQNQQDGNQLPHTSTNMFTYLLIGVGLLVIGGITYFVWRRKYKRI</sequence>
<feature type="compositionally biased region" description="Low complexity" evidence="9">
    <location>
        <begin position="894"/>
        <end position="908"/>
    </location>
</feature>
<dbReference type="Pfam" id="PF16369">
    <property type="entry name" value="GH43_C"/>
    <property type="match status" value="1"/>
</dbReference>
<evidence type="ECO:0000256" key="10">
    <source>
        <dbReference type="SAM" id="Phobius"/>
    </source>
</evidence>
<comment type="pathway">
    <text evidence="1">Glycan metabolism; L-arabinan degradation.</text>
</comment>
<dbReference type="Gene3D" id="2.40.128.10">
    <property type="match status" value="1"/>
</dbReference>
<keyword evidence="10" id="KW-1133">Transmembrane helix</keyword>
<feature type="region of interest" description="Disordered" evidence="9">
    <location>
        <begin position="844"/>
        <end position="910"/>
    </location>
</feature>
<protein>
    <submittedName>
        <fullName evidence="12">Arabinan endo-1,5-alpha-L-arabinosidase</fullName>
    </submittedName>
</protein>
<dbReference type="EMBL" id="QNRI01000002">
    <property type="protein sequence ID" value="RBP00300.1"/>
    <property type="molecule type" value="Genomic_DNA"/>
</dbReference>
<evidence type="ECO:0000256" key="7">
    <source>
        <dbReference type="PIRSR" id="PIRSR606710-1"/>
    </source>
</evidence>
<dbReference type="Pfam" id="PF13385">
    <property type="entry name" value="Laminin_G_3"/>
    <property type="match status" value="1"/>
</dbReference>
<dbReference type="InterPro" id="IPR006710">
    <property type="entry name" value="Glyco_hydro_43"/>
</dbReference>
<organism evidence="12 13">
    <name type="scientific">Paraliobacillus ryukyuensis</name>
    <dbReference type="NCBI Taxonomy" id="200904"/>
    <lineage>
        <taxon>Bacteria</taxon>
        <taxon>Bacillati</taxon>
        <taxon>Bacillota</taxon>
        <taxon>Bacilli</taxon>
        <taxon>Bacillales</taxon>
        <taxon>Bacillaceae</taxon>
        <taxon>Paraliobacillus</taxon>
    </lineage>
</organism>
<evidence type="ECO:0000256" key="2">
    <source>
        <dbReference type="ARBA" id="ARBA00009865"/>
    </source>
</evidence>
<dbReference type="Gene3D" id="2.60.120.200">
    <property type="match status" value="1"/>
</dbReference>
<dbReference type="OrthoDB" id="9801455at2"/>
<feature type="domain" description="LamG-like jellyroll fold" evidence="11">
    <location>
        <begin position="709"/>
        <end position="841"/>
    </location>
</feature>
<dbReference type="InterPro" id="IPR032291">
    <property type="entry name" value="Abn2_C"/>
</dbReference>
<evidence type="ECO:0000256" key="1">
    <source>
        <dbReference type="ARBA" id="ARBA00004834"/>
    </source>
</evidence>
<dbReference type="PANTHER" id="PTHR43301">
    <property type="entry name" value="ARABINAN ENDO-1,5-ALPHA-L-ARABINOSIDASE"/>
    <property type="match status" value="1"/>
</dbReference>